<reference evidence="1 2" key="1">
    <citation type="submission" date="2016-03" db="EMBL/GenBank/DDBJ databases">
        <authorList>
            <person name="Ploux O."/>
        </authorList>
    </citation>
    <scope>NUCLEOTIDE SEQUENCE [LARGE SCALE GENOMIC DNA]</scope>
    <source>
        <strain evidence="1 2">URUG2</strain>
    </source>
</reference>
<sequence length="96" mass="10744">MQPFTVLSQSWYTNSQEPAEAVPQWVLDGARIADDSPRSSIDSFESSGIQIYLEESPAPPSRGPRSIPIVCKAILASWRQANRPPRWNYEASPRLS</sequence>
<keyword evidence="2" id="KW-1185">Reference proteome</keyword>
<proteinExistence type="predicted"/>
<evidence type="ECO:0000313" key="1">
    <source>
        <dbReference type="EMBL" id="CZT25288.1"/>
    </source>
</evidence>
<protein>
    <submittedName>
        <fullName evidence="1">Uncharacterized protein</fullName>
    </submittedName>
</protein>
<name>A0A2D3VS19_9PEZI</name>
<organism evidence="1 2">
    <name type="scientific">Ramularia collo-cygni</name>
    <dbReference type="NCBI Taxonomy" id="112498"/>
    <lineage>
        <taxon>Eukaryota</taxon>
        <taxon>Fungi</taxon>
        <taxon>Dikarya</taxon>
        <taxon>Ascomycota</taxon>
        <taxon>Pezizomycotina</taxon>
        <taxon>Dothideomycetes</taxon>
        <taxon>Dothideomycetidae</taxon>
        <taxon>Mycosphaerellales</taxon>
        <taxon>Mycosphaerellaceae</taxon>
        <taxon>Ramularia</taxon>
    </lineage>
</organism>
<dbReference type="GeneID" id="35606049"/>
<accession>A0A2D3VS19</accession>
<dbReference type="RefSeq" id="XP_023632011.1">
    <property type="nucleotide sequence ID" value="XM_023776243.1"/>
</dbReference>
<evidence type="ECO:0000313" key="2">
    <source>
        <dbReference type="Proteomes" id="UP000225277"/>
    </source>
</evidence>
<dbReference type="AlphaFoldDB" id="A0A2D3VS19"/>
<dbReference type="EMBL" id="FJUY01000026">
    <property type="protein sequence ID" value="CZT25288.1"/>
    <property type="molecule type" value="Genomic_DNA"/>
</dbReference>
<gene>
    <name evidence="1" type="ORF">RCC_11016</name>
</gene>
<dbReference type="Proteomes" id="UP000225277">
    <property type="component" value="Unassembled WGS sequence"/>
</dbReference>